<dbReference type="SUPFAM" id="SSF48239">
    <property type="entry name" value="Terpenoid cyclases/Protein prenyltransferases"/>
    <property type="match status" value="2"/>
</dbReference>
<dbReference type="EC" id="5.4.99.-" evidence="3"/>
<evidence type="ECO:0000313" key="6">
    <source>
        <dbReference type="EMBL" id="GMI93563.1"/>
    </source>
</evidence>
<feature type="domain" description="Squalene cyclase C-terminal" evidence="4">
    <location>
        <begin position="419"/>
        <end position="758"/>
    </location>
</feature>
<dbReference type="Pfam" id="PF13243">
    <property type="entry name" value="SQHop_cyclase_C"/>
    <property type="match status" value="1"/>
</dbReference>
<dbReference type="GO" id="GO:0005811">
    <property type="term" value="C:lipid droplet"/>
    <property type="evidence" value="ECO:0007669"/>
    <property type="project" value="InterPro"/>
</dbReference>
<dbReference type="Proteomes" id="UP001165190">
    <property type="component" value="Unassembled WGS sequence"/>
</dbReference>
<feature type="domain" description="Squalene cyclase N-terminal" evidence="5">
    <location>
        <begin position="100"/>
        <end position="405"/>
    </location>
</feature>
<name>A0A9W7IFX1_HIBTR</name>
<dbReference type="InterPro" id="IPR008930">
    <property type="entry name" value="Terpenoid_cyclase/PrenylTrfase"/>
</dbReference>
<evidence type="ECO:0000313" key="7">
    <source>
        <dbReference type="Proteomes" id="UP001165190"/>
    </source>
</evidence>
<dbReference type="FunFam" id="1.50.10.20:FF:000011">
    <property type="entry name" value="Terpene cyclase/mutase family member"/>
    <property type="match status" value="1"/>
</dbReference>
<sequence length="764" mass="86851">MWKLEIAEGNGPWLFSTNNFAGRQIWRFDNEASPISDEKQAGIEAFRRNFYSHRHHVKPSSDMLKNFQLIEENNVDLRIEPARLREDEDVSNGEIEIALKKAVRFLSATQACDGHWPSENSGPLFCLPPLVMVLYITGTTDAVLSSEHKREILRYIYNHQNRDGGWGFHIEGPSTMMNTTLNYVALRLLGEGVESGPDGAVEKARKWMLDHGGATMIPSWGKAYLSVLGLYEWSGCNPMPPELWLLPSYLPLGPARLWSFMRNFFAPLSYLYGKKFVGPMNDLIVSLRDEIYTQPYDKIDWNKARHLCSKEDMYLPYPMVQILLWDTLYYIAEPILNCWPFNKLREKALQIAMKMVHYEDENTRYLTQGSTQKVLNMMACWAEDPNPTSNSLQFHLARVPDFLWLAEDGMKMQKLNGGSQLWDAILATQAIISSNLTDEYGSTLRKAHEFIKMSQLLENPSGDFKSMHRHMSKGAWPFSIPDDGWQTSDGIAEALKAILLLSQMPPEIVGETIEVERLYDAVNVLLSLQSKNGGFTAWEPVRGPQWLQRINPTELFAAAAIEREYVECTSSAIQALVLFSQLYPQYRKNEIETAVAKAVQFVEGSQMEDGSWYGNWGICYTYGTCFALAGLAAVGKTCRNSQLVRKACQFLLSKQQESGGWGESYLTCLDLEYRHLADGNYSHLVQTSWAMMGLIHAGQAEVDPQPLHKAARLLINSQMKSGEFPQQELSGVCLRTCMIHYATYRNIFPLWALGEYRRHVLSPS</sequence>
<dbReference type="AlphaFoldDB" id="A0A9W7IFX1"/>
<dbReference type="PROSITE" id="PS01074">
    <property type="entry name" value="TERPENE_SYNTHASES"/>
    <property type="match status" value="1"/>
</dbReference>
<proteinExistence type="inferred from homology"/>
<dbReference type="Pfam" id="PF13249">
    <property type="entry name" value="SQHop_cyclase_N"/>
    <property type="match status" value="1"/>
</dbReference>
<dbReference type="InterPro" id="IPR018333">
    <property type="entry name" value="Squalene_cyclase"/>
</dbReference>
<evidence type="ECO:0000256" key="3">
    <source>
        <dbReference type="RuleBase" id="RU362003"/>
    </source>
</evidence>
<dbReference type="InterPro" id="IPR032696">
    <property type="entry name" value="SQ_cyclase_C"/>
</dbReference>
<dbReference type="GO" id="GO:0016104">
    <property type="term" value="P:triterpenoid biosynthetic process"/>
    <property type="evidence" value="ECO:0007669"/>
    <property type="project" value="InterPro"/>
</dbReference>
<evidence type="ECO:0000256" key="1">
    <source>
        <dbReference type="ARBA" id="ARBA00009755"/>
    </source>
</evidence>
<dbReference type="InterPro" id="IPR032697">
    <property type="entry name" value="SQ_cyclase_N"/>
</dbReference>
<dbReference type="Gene3D" id="1.50.10.20">
    <property type="match status" value="2"/>
</dbReference>
<organism evidence="6 7">
    <name type="scientific">Hibiscus trionum</name>
    <name type="common">Flower of an hour</name>
    <dbReference type="NCBI Taxonomy" id="183268"/>
    <lineage>
        <taxon>Eukaryota</taxon>
        <taxon>Viridiplantae</taxon>
        <taxon>Streptophyta</taxon>
        <taxon>Embryophyta</taxon>
        <taxon>Tracheophyta</taxon>
        <taxon>Spermatophyta</taxon>
        <taxon>Magnoliopsida</taxon>
        <taxon>eudicotyledons</taxon>
        <taxon>Gunneridae</taxon>
        <taxon>Pentapetalae</taxon>
        <taxon>rosids</taxon>
        <taxon>malvids</taxon>
        <taxon>Malvales</taxon>
        <taxon>Malvaceae</taxon>
        <taxon>Malvoideae</taxon>
        <taxon>Hibiscus</taxon>
    </lineage>
</organism>
<dbReference type="CDD" id="cd02892">
    <property type="entry name" value="SQCY_1"/>
    <property type="match status" value="1"/>
</dbReference>
<dbReference type="PANTHER" id="PTHR11764">
    <property type="entry name" value="TERPENE CYCLASE/MUTASE FAMILY MEMBER"/>
    <property type="match status" value="1"/>
</dbReference>
<comment type="caution">
    <text evidence="6">The sequence shown here is derived from an EMBL/GenBank/DDBJ whole genome shotgun (WGS) entry which is preliminary data.</text>
</comment>
<keyword evidence="2" id="KW-0677">Repeat</keyword>
<dbReference type="PANTHER" id="PTHR11764:SF55">
    <property type="entry name" value="TERPENE CYCLASE_MUTASE FAMILY MEMBER"/>
    <property type="match status" value="1"/>
</dbReference>
<comment type="similarity">
    <text evidence="1 3">Belongs to the terpene cyclase/mutase family.</text>
</comment>
<keyword evidence="7" id="KW-1185">Reference proteome</keyword>
<protein>
    <recommendedName>
        <fullName evidence="3">Terpene cyclase/mutase family member</fullName>
        <ecNumber evidence="3">5.4.99.-</ecNumber>
    </recommendedName>
</protein>
<evidence type="ECO:0000256" key="2">
    <source>
        <dbReference type="ARBA" id="ARBA00022737"/>
    </source>
</evidence>
<dbReference type="GO" id="GO:0042300">
    <property type="term" value="F:beta-amyrin synthase activity"/>
    <property type="evidence" value="ECO:0007669"/>
    <property type="project" value="TreeGrafter"/>
</dbReference>
<reference evidence="6" key="1">
    <citation type="submission" date="2023-05" db="EMBL/GenBank/DDBJ databases">
        <title>Genome and transcriptome analyses reveal genes involved in the formation of fine ridges on petal epidermal cells in Hibiscus trionum.</title>
        <authorList>
            <person name="Koshimizu S."/>
            <person name="Masuda S."/>
            <person name="Ishii T."/>
            <person name="Shirasu K."/>
            <person name="Hoshino A."/>
            <person name="Arita M."/>
        </authorList>
    </citation>
    <scope>NUCLEOTIDE SEQUENCE</scope>
    <source>
        <strain evidence="6">Hamamatsu line</strain>
    </source>
</reference>
<dbReference type="OrthoDB" id="21502at2759"/>
<dbReference type="NCBIfam" id="TIGR01787">
    <property type="entry name" value="squalene_cyclas"/>
    <property type="match status" value="1"/>
</dbReference>
<evidence type="ECO:0000259" key="5">
    <source>
        <dbReference type="Pfam" id="PF13249"/>
    </source>
</evidence>
<dbReference type="SFLD" id="SFLDG01016">
    <property type="entry name" value="Prenyltransferase_Like_2"/>
    <property type="match status" value="1"/>
</dbReference>
<evidence type="ECO:0000259" key="4">
    <source>
        <dbReference type="Pfam" id="PF13243"/>
    </source>
</evidence>
<dbReference type="InterPro" id="IPR002365">
    <property type="entry name" value="Terpene_synthase_CS"/>
</dbReference>
<keyword evidence="3" id="KW-0413">Isomerase</keyword>
<gene>
    <name evidence="6" type="ORF">HRI_003025600</name>
</gene>
<accession>A0A9W7IFX1</accession>
<dbReference type="EMBL" id="BSYR01000025">
    <property type="protein sequence ID" value="GMI93563.1"/>
    <property type="molecule type" value="Genomic_DNA"/>
</dbReference>